<dbReference type="InterPro" id="IPR014729">
    <property type="entry name" value="Rossmann-like_a/b/a_fold"/>
</dbReference>
<dbReference type="EMBL" id="BAAARV010000004">
    <property type="protein sequence ID" value="GAA2327788.1"/>
    <property type="molecule type" value="Genomic_DNA"/>
</dbReference>
<dbReference type="SUPFAM" id="SSF56317">
    <property type="entry name" value="Carbon-nitrogen hydrolase"/>
    <property type="match status" value="1"/>
</dbReference>
<evidence type="ECO:0000313" key="2">
    <source>
        <dbReference type="Proteomes" id="UP001501444"/>
    </source>
</evidence>
<sequence length="325" mass="33649">MRLALAQTGPSPAVESWAARAAAQGAELVVFPRLDLPIDAVAERLAGRGPAVLVGDRAGSVALLRHGAPVPCDVDGSFAAVAEGLLVHVGAEPFEVRADDDRLERLSRVAAESGAVVAGVNLVGGRDGVVFDGDSLVVRPDGALIARAPQFVERLLVLDLPGSGEIAPRLSDEAAAWQALEVGLRDRARAHGSVVLPLTGRLDAAVAAVVACDALGPANVVGVAARADDGRELALRTGLDFRVEPIQPMVDSFLANLTLGGAALGRLPDRVRGVVLGSLADQEGRLSGHDPLGGVPSALVARLARWRNEEAERRGEEAPIPPYLM</sequence>
<comment type="caution">
    <text evidence="1">The sequence shown here is derived from an EMBL/GenBank/DDBJ whole genome shotgun (WGS) entry which is preliminary data.</text>
</comment>
<dbReference type="InterPro" id="IPR036526">
    <property type="entry name" value="C-N_Hydrolase_sf"/>
</dbReference>
<gene>
    <name evidence="1" type="ORF">GCM10010170_003850</name>
</gene>
<evidence type="ECO:0000313" key="1">
    <source>
        <dbReference type="EMBL" id="GAA2327788.1"/>
    </source>
</evidence>
<keyword evidence="2" id="KW-1185">Reference proteome</keyword>
<proteinExistence type="predicted"/>
<dbReference type="Gene3D" id="3.40.50.620">
    <property type="entry name" value="HUPs"/>
    <property type="match status" value="1"/>
</dbReference>
<accession>A0ABP5SAB1</accession>
<reference evidence="2" key="1">
    <citation type="journal article" date="2019" name="Int. J. Syst. Evol. Microbiol.">
        <title>The Global Catalogue of Microorganisms (GCM) 10K type strain sequencing project: providing services to taxonomists for standard genome sequencing and annotation.</title>
        <authorList>
            <consortium name="The Broad Institute Genomics Platform"/>
            <consortium name="The Broad Institute Genome Sequencing Center for Infectious Disease"/>
            <person name="Wu L."/>
            <person name="Ma J."/>
        </authorList>
    </citation>
    <scope>NUCLEOTIDE SEQUENCE [LARGE SCALE GENOMIC DNA]</scope>
    <source>
        <strain evidence="2">JCM 3272</strain>
    </source>
</reference>
<dbReference type="Proteomes" id="UP001501444">
    <property type="component" value="Unassembled WGS sequence"/>
</dbReference>
<organism evidence="1 2">
    <name type="scientific">Dactylosporangium salmoneum</name>
    <dbReference type="NCBI Taxonomy" id="53361"/>
    <lineage>
        <taxon>Bacteria</taxon>
        <taxon>Bacillati</taxon>
        <taxon>Actinomycetota</taxon>
        <taxon>Actinomycetes</taxon>
        <taxon>Micromonosporales</taxon>
        <taxon>Micromonosporaceae</taxon>
        <taxon>Dactylosporangium</taxon>
    </lineage>
</organism>
<dbReference type="SUPFAM" id="SSF52402">
    <property type="entry name" value="Adenine nucleotide alpha hydrolases-like"/>
    <property type="match status" value="1"/>
</dbReference>
<name>A0ABP5SAB1_9ACTN</name>
<dbReference type="Gene3D" id="3.60.110.10">
    <property type="entry name" value="Carbon-nitrogen hydrolase"/>
    <property type="match status" value="1"/>
</dbReference>
<protein>
    <recommendedName>
        <fullName evidence="3">CN hydrolase domain-containing protein</fullName>
    </recommendedName>
</protein>
<evidence type="ECO:0008006" key="3">
    <source>
        <dbReference type="Google" id="ProtNLM"/>
    </source>
</evidence>